<evidence type="ECO:0000256" key="2">
    <source>
        <dbReference type="SAM" id="Phobius"/>
    </source>
</evidence>
<protein>
    <submittedName>
        <fullName evidence="3">Uncharacterized protein</fullName>
    </submittedName>
</protein>
<reference evidence="3 4" key="1">
    <citation type="journal article" date="2024" name="IMA Fungus">
        <title>Apiospora arundinis, a panoply of carbohydrate-active enzymes and secondary metabolites.</title>
        <authorList>
            <person name="Sorensen T."/>
            <person name="Petersen C."/>
            <person name="Muurmann A.T."/>
            <person name="Christiansen J.V."/>
            <person name="Brundto M.L."/>
            <person name="Overgaard C.K."/>
            <person name="Boysen A.T."/>
            <person name="Wollenberg R.D."/>
            <person name="Larsen T.O."/>
            <person name="Sorensen J.L."/>
            <person name="Nielsen K.L."/>
            <person name="Sondergaard T.E."/>
        </authorList>
    </citation>
    <scope>NUCLEOTIDE SEQUENCE [LARGE SCALE GENOMIC DNA]</scope>
    <source>
        <strain evidence="3 4">AAU 773</strain>
    </source>
</reference>
<gene>
    <name evidence="3" type="ORF">PGQ11_006444</name>
</gene>
<evidence type="ECO:0000313" key="4">
    <source>
        <dbReference type="Proteomes" id="UP001390339"/>
    </source>
</evidence>
<organism evidence="3 4">
    <name type="scientific">Apiospora arundinis</name>
    <dbReference type="NCBI Taxonomy" id="335852"/>
    <lineage>
        <taxon>Eukaryota</taxon>
        <taxon>Fungi</taxon>
        <taxon>Dikarya</taxon>
        <taxon>Ascomycota</taxon>
        <taxon>Pezizomycotina</taxon>
        <taxon>Sordariomycetes</taxon>
        <taxon>Xylariomycetidae</taxon>
        <taxon>Amphisphaeriales</taxon>
        <taxon>Apiosporaceae</taxon>
        <taxon>Apiospora</taxon>
    </lineage>
</organism>
<feature type="transmembrane region" description="Helical" evidence="2">
    <location>
        <begin position="205"/>
        <end position="225"/>
    </location>
</feature>
<proteinExistence type="predicted"/>
<feature type="transmembrane region" description="Helical" evidence="2">
    <location>
        <begin position="232"/>
        <end position="251"/>
    </location>
</feature>
<sequence length="548" mass="61284">MLDDDTPITPTMEESDLETEITPLVDGSDSQAEMTLSTESSESRDATTLSVEDSDVKGSDSDSDSDYDFEVKTTVQRRDIWWVSTQKEAAEGTRFKPIIEFVPELHELLPQSLAPTFIRGDPEDPECIISTFLYRTWHGETYHLEKKTEFASPECEVLSQRELAQYKATASPPGELLAQCCGALVQQVKPPVVLYLDNIREDAEALYDLVSIMVTPLYAFVVATLLRHWRKFLAAIVVLAVLFLTCLHAAWTAPDAILDRSTAINHEMAGILRNASLRELQPLRLGVSAYQSGQAMDALLKSGLDRPLLAPNLVNARKLTNSLAGRIDEFSLKLSITGMELHHGYDSALFDLSRRDELPSSGWHKRLMNITLPTLKEVRQGLIDETHMLGSRLDSLIGDAAQMRKDIAGVARELEAATEKASRHKSAFQAELHSLLNQTSWAGWMMDSTRDRRAQVLQRDLEAADTILEYARDGRALIDVIPVHEVQEDLAAARGLLRALGEPMPSLKLKVYFYFLMAGITPEQEAGIKRVHNFTSFFDARPSYRLPK</sequence>
<evidence type="ECO:0000256" key="1">
    <source>
        <dbReference type="SAM" id="MobiDB-lite"/>
    </source>
</evidence>
<comment type="caution">
    <text evidence="3">The sequence shown here is derived from an EMBL/GenBank/DDBJ whole genome shotgun (WGS) entry which is preliminary data.</text>
</comment>
<feature type="compositionally biased region" description="Polar residues" evidence="1">
    <location>
        <begin position="28"/>
        <end position="40"/>
    </location>
</feature>
<evidence type="ECO:0000313" key="3">
    <source>
        <dbReference type="EMBL" id="KAK8867866.1"/>
    </source>
</evidence>
<keyword evidence="2" id="KW-0472">Membrane</keyword>
<accession>A0ABR2IU07</accession>
<name>A0ABR2IU07_9PEZI</name>
<feature type="region of interest" description="Disordered" evidence="1">
    <location>
        <begin position="1"/>
        <end position="67"/>
    </location>
</feature>
<dbReference type="Proteomes" id="UP001390339">
    <property type="component" value="Unassembled WGS sequence"/>
</dbReference>
<keyword evidence="2" id="KW-0812">Transmembrane</keyword>
<keyword evidence="4" id="KW-1185">Reference proteome</keyword>
<keyword evidence="2" id="KW-1133">Transmembrane helix</keyword>
<dbReference type="EMBL" id="JAPCWZ010000004">
    <property type="protein sequence ID" value="KAK8867866.1"/>
    <property type="molecule type" value="Genomic_DNA"/>
</dbReference>